<dbReference type="Proteomes" id="UP000612362">
    <property type="component" value="Unassembled WGS sequence"/>
</dbReference>
<protein>
    <recommendedName>
        <fullName evidence="3">ATPase P</fullName>
    </recommendedName>
</protein>
<sequence length="153" mass="16641">MLKIDIPERETIELQHAVIDINGTLAVDGVAIAGIAERLDELSEQLTIHLITAGTHNHLQELERDLGFRLNIAHRSEEKLRYVRDLGPSRVVAIGNGANDTTMLRLAALGIAVMGEEGVSIRALQAADVIVSSPHHAIDLLLKPKRLIATLRG</sequence>
<dbReference type="Pfam" id="PF08282">
    <property type="entry name" value="Hydrolase_3"/>
    <property type="match status" value="1"/>
</dbReference>
<keyword evidence="2" id="KW-1185">Reference proteome</keyword>
<evidence type="ECO:0008006" key="3">
    <source>
        <dbReference type="Google" id="ProtNLM"/>
    </source>
</evidence>
<reference evidence="1" key="1">
    <citation type="submission" date="2020-10" db="EMBL/GenBank/DDBJ databases">
        <title>Taxonomic study of unclassified bacteria belonging to the class Ktedonobacteria.</title>
        <authorList>
            <person name="Yabe S."/>
            <person name="Wang C.M."/>
            <person name="Zheng Y."/>
            <person name="Sakai Y."/>
            <person name="Cavaletti L."/>
            <person name="Monciardini P."/>
            <person name="Donadio S."/>
        </authorList>
    </citation>
    <scope>NUCLEOTIDE SEQUENCE</scope>
    <source>
        <strain evidence="1">SOSP1-1</strain>
    </source>
</reference>
<dbReference type="Gene3D" id="3.40.50.1000">
    <property type="entry name" value="HAD superfamily/HAD-like"/>
    <property type="match status" value="1"/>
</dbReference>
<dbReference type="RefSeq" id="WP_220192649.1">
    <property type="nucleotide sequence ID" value="NZ_BNJF01000001.1"/>
</dbReference>
<dbReference type="InterPro" id="IPR023214">
    <property type="entry name" value="HAD_sf"/>
</dbReference>
<dbReference type="SUPFAM" id="SSF56784">
    <property type="entry name" value="HAD-like"/>
    <property type="match status" value="1"/>
</dbReference>
<dbReference type="EMBL" id="BNJF01000001">
    <property type="protein sequence ID" value="GHO43164.1"/>
    <property type="molecule type" value="Genomic_DNA"/>
</dbReference>
<evidence type="ECO:0000313" key="2">
    <source>
        <dbReference type="Proteomes" id="UP000612362"/>
    </source>
</evidence>
<dbReference type="AlphaFoldDB" id="A0A8J3I1G0"/>
<comment type="caution">
    <text evidence="1">The sequence shown here is derived from an EMBL/GenBank/DDBJ whole genome shotgun (WGS) entry which is preliminary data.</text>
</comment>
<dbReference type="InterPro" id="IPR036412">
    <property type="entry name" value="HAD-like_sf"/>
</dbReference>
<proteinExistence type="predicted"/>
<accession>A0A8J3I1G0</accession>
<name>A0A8J3I1G0_9CHLR</name>
<organism evidence="1 2">
    <name type="scientific">Ktedonospora formicarum</name>
    <dbReference type="NCBI Taxonomy" id="2778364"/>
    <lineage>
        <taxon>Bacteria</taxon>
        <taxon>Bacillati</taxon>
        <taxon>Chloroflexota</taxon>
        <taxon>Ktedonobacteria</taxon>
        <taxon>Ktedonobacterales</taxon>
        <taxon>Ktedonobacteraceae</taxon>
        <taxon>Ktedonospora</taxon>
    </lineage>
</organism>
<gene>
    <name evidence="1" type="ORF">KSX_13270</name>
</gene>
<evidence type="ECO:0000313" key="1">
    <source>
        <dbReference type="EMBL" id="GHO43164.1"/>
    </source>
</evidence>